<feature type="transmembrane region" description="Helical" evidence="1">
    <location>
        <begin position="249"/>
        <end position="271"/>
    </location>
</feature>
<feature type="transmembrane region" description="Helical" evidence="1">
    <location>
        <begin position="96"/>
        <end position="118"/>
    </location>
</feature>
<feature type="transmembrane region" description="Helical" evidence="1">
    <location>
        <begin position="213"/>
        <end position="229"/>
    </location>
</feature>
<evidence type="ECO:0000259" key="3">
    <source>
        <dbReference type="Pfam" id="PF20581"/>
    </source>
</evidence>
<feature type="non-terminal residue" evidence="4">
    <location>
        <position position="1"/>
    </location>
</feature>
<keyword evidence="1" id="KW-1133">Transmembrane helix</keyword>
<reference evidence="4" key="1">
    <citation type="submission" date="2018-05" db="EMBL/GenBank/DDBJ databases">
        <authorList>
            <person name="Lanie J.A."/>
            <person name="Ng W.-L."/>
            <person name="Kazmierczak K.M."/>
            <person name="Andrzejewski T.M."/>
            <person name="Davidsen T.M."/>
            <person name="Wayne K.J."/>
            <person name="Tettelin H."/>
            <person name="Glass J.I."/>
            <person name="Rusch D."/>
            <person name="Podicherti R."/>
            <person name="Tsui H.-C.T."/>
            <person name="Winkler M.E."/>
        </authorList>
    </citation>
    <scope>NUCLEOTIDE SEQUENCE</scope>
</reference>
<accession>A0A382G0W6</accession>
<proteinExistence type="predicted"/>
<feature type="transmembrane region" description="Helical" evidence="1">
    <location>
        <begin position="283"/>
        <end position="308"/>
    </location>
</feature>
<dbReference type="InterPro" id="IPR046712">
    <property type="entry name" value="DUF6785"/>
</dbReference>
<dbReference type="EMBL" id="UINC01052661">
    <property type="protein sequence ID" value="SVB68244.1"/>
    <property type="molecule type" value="Genomic_DNA"/>
</dbReference>
<dbReference type="Pfam" id="PF20580">
    <property type="entry name" value="DUF6784"/>
    <property type="match status" value="1"/>
</dbReference>
<feature type="transmembrane region" description="Helical" evidence="1">
    <location>
        <begin position="149"/>
        <end position="173"/>
    </location>
</feature>
<dbReference type="InterPro" id="IPR046711">
    <property type="entry name" value="DUF6784"/>
</dbReference>
<name>A0A382G0W6_9ZZZZ</name>
<protein>
    <recommendedName>
        <fullName evidence="5">Oligopeptide transporter OPT family protein</fullName>
    </recommendedName>
</protein>
<dbReference type="Pfam" id="PF20581">
    <property type="entry name" value="DUF6785"/>
    <property type="match status" value="1"/>
</dbReference>
<evidence type="ECO:0008006" key="5">
    <source>
        <dbReference type="Google" id="ProtNLM"/>
    </source>
</evidence>
<feature type="domain" description="DUF6784" evidence="2">
    <location>
        <begin position="214"/>
        <end position="304"/>
    </location>
</feature>
<feature type="transmembrane region" description="Helical" evidence="1">
    <location>
        <begin position="56"/>
        <end position="75"/>
    </location>
</feature>
<evidence type="ECO:0000256" key="1">
    <source>
        <dbReference type="SAM" id="Phobius"/>
    </source>
</evidence>
<feature type="transmembrane region" description="Helical" evidence="1">
    <location>
        <begin position="31"/>
        <end position="50"/>
    </location>
</feature>
<dbReference type="AlphaFoldDB" id="A0A382G0W6"/>
<evidence type="ECO:0000259" key="2">
    <source>
        <dbReference type="Pfam" id="PF20580"/>
    </source>
</evidence>
<keyword evidence="1" id="KW-0812">Transmembrane</keyword>
<keyword evidence="1" id="KW-0472">Membrane</keyword>
<feature type="domain" description="DUF6785" evidence="3">
    <location>
        <begin position="3"/>
        <end position="176"/>
    </location>
</feature>
<evidence type="ECO:0000313" key="4">
    <source>
        <dbReference type="EMBL" id="SVB68244.1"/>
    </source>
</evidence>
<sequence>WGLWRARQHVADVLGKAFGTRPDVSDADEMLPYKVAVFGFLAGFIYSVVWLNQLGMSIPIACFLIAGVFAIYIGVSRIVAEAGLPFVRAPMTSQVLVYYSIGSVNMSLPTMTAIAQTYGPLSEIKSTFTPAFVQAGKLAEVFRSWHRGLGWSIMAAAAVGVVISLVYTIYLGFDVGTRQFTNGWWFGRVGSTIPYNETMVKIRNPFGPDPERLTFFVIGSALMFMFMTLRSKLPWWPVHPLGFMLSYSWPARAIVCSMFIVWVIKSVMMWVGGSELYRKGQPFFLGMIIGVATGVVIAMGVDFIWFPYAGHHIYGID</sequence>
<organism evidence="4">
    <name type="scientific">marine metagenome</name>
    <dbReference type="NCBI Taxonomy" id="408172"/>
    <lineage>
        <taxon>unclassified sequences</taxon>
        <taxon>metagenomes</taxon>
        <taxon>ecological metagenomes</taxon>
    </lineage>
</organism>
<gene>
    <name evidence="4" type="ORF">METZ01_LOCUS221098</name>
</gene>